<name>A0A9D1G0D4_9FIRM</name>
<dbReference type="GO" id="GO:0046872">
    <property type="term" value="F:metal ion binding"/>
    <property type="evidence" value="ECO:0007669"/>
    <property type="project" value="UniProtKB-KW"/>
</dbReference>
<dbReference type="Proteomes" id="UP000824140">
    <property type="component" value="Unassembled WGS sequence"/>
</dbReference>
<keyword evidence="2" id="KW-0378">Hydrolase</keyword>
<dbReference type="Pfam" id="PF00149">
    <property type="entry name" value="Metallophos"/>
    <property type="match status" value="1"/>
</dbReference>
<reference evidence="4" key="1">
    <citation type="submission" date="2020-10" db="EMBL/GenBank/DDBJ databases">
        <authorList>
            <person name="Gilroy R."/>
        </authorList>
    </citation>
    <scope>NUCLEOTIDE SEQUENCE</scope>
    <source>
        <strain evidence="4">13766</strain>
    </source>
</reference>
<dbReference type="EMBL" id="DVJN01000081">
    <property type="protein sequence ID" value="HIS92165.1"/>
    <property type="molecule type" value="Genomic_DNA"/>
</dbReference>
<evidence type="ECO:0000313" key="5">
    <source>
        <dbReference type="Proteomes" id="UP000824140"/>
    </source>
</evidence>
<protein>
    <submittedName>
        <fullName evidence="4">Metallophosphoesterase</fullName>
    </submittedName>
</protein>
<dbReference type="Gene3D" id="3.60.21.10">
    <property type="match status" value="1"/>
</dbReference>
<dbReference type="SUPFAM" id="SSF56300">
    <property type="entry name" value="Metallo-dependent phosphatases"/>
    <property type="match status" value="1"/>
</dbReference>
<dbReference type="PANTHER" id="PTHR31302">
    <property type="entry name" value="TRANSMEMBRANE PROTEIN WITH METALLOPHOSPHOESTERASE DOMAIN-RELATED"/>
    <property type="match status" value="1"/>
</dbReference>
<dbReference type="InterPro" id="IPR004843">
    <property type="entry name" value="Calcineurin-like_PHP"/>
</dbReference>
<dbReference type="GO" id="GO:0008758">
    <property type="term" value="F:UDP-2,3-diacylglucosamine hydrolase activity"/>
    <property type="evidence" value="ECO:0007669"/>
    <property type="project" value="TreeGrafter"/>
</dbReference>
<dbReference type="AlphaFoldDB" id="A0A9D1G0D4"/>
<dbReference type="GO" id="GO:0009245">
    <property type="term" value="P:lipid A biosynthetic process"/>
    <property type="evidence" value="ECO:0007669"/>
    <property type="project" value="TreeGrafter"/>
</dbReference>
<evidence type="ECO:0000313" key="4">
    <source>
        <dbReference type="EMBL" id="HIS92165.1"/>
    </source>
</evidence>
<proteinExistence type="predicted"/>
<evidence type="ECO:0000259" key="3">
    <source>
        <dbReference type="Pfam" id="PF00149"/>
    </source>
</evidence>
<sequence length="270" mass="29548">MSRIWVRPDWHAQRGYRLPEVEEHTLDLRHAPENWPGATALFVSDVHLGPFAGREFARQLAAQLRAIPADILLLGGDYAETGAAMRIFWEEMRAIEAPLGKFAVRGNNDAQCARRENLDLSAMMAQAGVRLLVNARAEVCVPGGRILIGGVDECHFGQPDGRSLFRDAGENDARILLSHYPVRARDGFFGASEAEAVLCGHTHGGQINLLGFTPYSIGYEPKSCPVGHIKGWQGNVLVSPGIGCSKWPVRIGARPQIHWIHLAKIPPSAV</sequence>
<comment type="caution">
    <text evidence="4">The sequence shown here is derived from an EMBL/GenBank/DDBJ whole genome shotgun (WGS) entry which is preliminary data.</text>
</comment>
<dbReference type="InterPro" id="IPR051158">
    <property type="entry name" value="Metallophosphoesterase_sf"/>
</dbReference>
<dbReference type="PANTHER" id="PTHR31302:SF31">
    <property type="entry name" value="PHOSPHODIESTERASE YAEI"/>
    <property type="match status" value="1"/>
</dbReference>
<dbReference type="InterPro" id="IPR029052">
    <property type="entry name" value="Metallo-depent_PP-like"/>
</dbReference>
<reference evidence="4" key="2">
    <citation type="journal article" date="2021" name="PeerJ">
        <title>Extensive microbial diversity within the chicken gut microbiome revealed by metagenomics and culture.</title>
        <authorList>
            <person name="Gilroy R."/>
            <person name="Ravi A."/>
            <person name="Getino M."/>
            <person name="Pursley I."/>
            <person name="Horton D.L."/>
            <person name="Alikhan N.F."/>
            <person name="Baker D."/>
            <person name="Gharbi K."/>
            <person name="Hall N."/>
            <person name="Watson M."/>
            <person name="Adriaenssens E.M."/>
            <person name="Foster-Nyarko E."/>
            <person name="Jarju S."/>
            <person name="Secka A."/>
            <person name="Antonio M."/>
            <person name="Oren A."/>
            <person name="Chaudhuri R.R."/>
            <person name="La Ragione R."/>
            <person name="Hildebrand F."/>
            <person name="Pallen M.J."/>
        </authorList>
    </citation>
    <scope>NUCLEOTIDE SEQUENCE</scope>
    <source>
        <strain evidence="4">13766</strain>
    </source>
</reference>
<evidence type="ECO:0000256" key="1">
    <source>
        <dbReference type="ARBA" id="ARBA00022723"/>
    </source>
</evidence>
<organism evidence="4 5">
    <name type="scientific">Candidatus Alectryocaccomicrobium excrementavium</name>
    <dbReference type="NCBI Taxonomy" id="2840668"/>
    <lineage>
        <taxon>Bacteria</taxon>
        <taxon>Bacillati</taxon>
        <taxon>Bacillota</taxon>
        <taxon>Clostridia</taxon>
        <taxon>Candidatus Alectryocaccomicrobium</taxon>
    </lineage>
</organism>
<evidence type="ECO:0000256" key="2">
    <source>
        <dbReference type="ARBA" id="ARBA00022801"/>
    </source>
</evidence>
<feature type="domain" description="Calcineurin-like phosphoesterase" evidence="3">
    <location>
        <begin position="41"/>
        <end position="204"/>
    </location>
</feature>
<gene>
    <name evidence="4" type="ORF">IAA84_04025</name>
</gene>
<accession>A0A9D1G0D4</accession>
<dbReference type="GO" id="GO:0016020">
    <property type="term" value="C:membrane"/>
    <property type="evidence" value="ECO:0007669"/>
    <property type="project" value="GOC"/>
</dbReference>
<keyword evidence="1" id="KW-0479">Metal-binding</keyword>